<feature type="transmembrane region" description="Helical" evidence="3">
    <location>
        <begin position="196"/>
        <end position="213"/>
    </location>
</feature>
<sequence length="259" mass="29266">MMISCKAVQTPFSLTKHALFHTRGLSHKKNNPPVLSLCKPKDSNSEDPPPEGDAQKQELLATIAMLQTEKVRVTDYLDERSAYLTEFAEKANAELEQIGENALKELEEASATIMENLDSSMQEFKESAELNKIEIEENEKQLAEFEGQIEKDRNEGLFFKNLRQMKPDEKAKAKEEMKKIKQLTIDRAGSKTRQNIYLALIGLLVIGIADSLISSSSGWQKVAILGLILVGLISQLIYEQKILLETERTVNEKIEEKKE</sequence>
<dbReference type="AlphaFoldDB" id="A0A2R6R8D2"/>
<feature type="coiled-coil region" evidence="1">
    <location>
        <begin position="88"/>
        <end position="155"/>
    </location>
</feature>
<dbReference type="Proteomes" id="UP000241394">
    <property type="component" value="Chromosome LG8"/>
</dbReference>
<dbReference type="OrthoDB" id="515004at2759"/>
<dbReference type="FunCoup" id="A0A2R6R8D2">
    <property type="interactions" value="2118"/>
</dbReference>
<gene>
    <name evidence="4" type="ORF">CEY00_Acc08621</name>
</gene>
<name>A0A2R6R8D2_ACTCC</name>
<keyword evidence="5" id="KW-1185">Reference proteome</keyword>
<evidence type="ECO:0000313" key="5">
    <source>
        <dbReference type="Proteomes" id="UP000241394"/>
    </source>
</evidence>
<accession>A0A2R6R8D2</accession>
<keyword evidence="3" id="KW-1133">Transmembrane helix</keyword>
<evidence type="ECO:0000313" key="4">
    <source>
        <dbReference type="EMBL" id="PSS23797.1"/>
    </source>
</evidence>
<keyword evidence="3" id="KW-0812">Transmembrane</keyword>
<evidence type="ECO:0000256" key="3">
    <source>
        <dbReference type="SAM" id="Phobius"/>
    </source>
</evidence>
<dbReference type="STRING" id="1590841.A0A2R6R8D2"/>
<feature type="region of interest" description="Disordered" evidence="2">
    <location>
        <begin position="30"/>
        <end position="54"/>
    </location>
</feature>
<dbReference type="EMBL" id="NKQK01000008">
    <property type="protein sequence ID" value="PSS23797.1"/>
    <property type="molecule type" value="Genomic_DNA"/>
</dbReference>
<dbReference type="PANTHER" id="PTHR35731">
    <property type="entry name" value="8-AMINO-7-OXONONANOATE SYNTHASE"/>
    <property type="match status" value="1"/>
</dbReference>
<evidence type="ECO:0000256" key="1">
    <source>
        <dbReference type="SAM" id="Coils"/>
    </source>
</evidence>
<keyword evidence="3" id="KW-0472">Membrane</keyword>
<evidence type="ECO:0000256" key="2">
    <source>
        <dbReference type="SAM" id="MobiDB-lite"/>
    </source>
</evidence>
<organism evidence="4 5">
    <name type="scientific">Actinidia chinensis var. chinensis</name>
    <name type="common">Chinese soft-hair kiwi</name>
    <dbReference type="NCBI Taxonomy" id="1590841"/>
    <lineage>
        <taxon>Eukaryota</taxon>
        <taxon>Viridiplantae</taxon>
        <taxon>Streptophyta</taxon>
        <taxon>Embryophyta</taxon>
        <taxon>Tracheophyta</taxon>
        <taxon>Spermatophyta</taxon>
        <taxon>Magnoliopsida</taxon>
        <taxon>eudicotyledons</taxon>
        <taxon>Gunneridae</taxon>
        <taxon>Pentapetalae</taxon>
        <taxon>asterids</taxon>
        <taxon>Ericales</taxon>
        <taxon>Actinidiaceae</taxon>
        <taxon>Actinidia</taxon>
    </lineage>
</organism>
<dbReference type="InParanoid" id="A0A2R6R8D2"/>
<protein>
    <submittedName>
        <fullName evidence="4">Uncharacterized protein</fullName>
    </submittedName>
</protein>
<comment type="caution">
    <text evidence="4">The sequence shown here is derived from an EMBL/GenBank/DDBJ whole genome shotgun (WGS) entry which is preliminary data.</text>
</comment>
<dbReference type="OMA" id="HALFHTR"/>
<feature type="transmembrane region" description="Helical" evidence="3">
    <location>
        <begin position="219"/>
        <end position="238"/>
    </location>
</feature>
<proteinExistence type="predicted"/>
<keyword evidence="1" id="KW-0175">Coiled coil</keyword>
<reference evidence="5" key="2">
    <citation type="journal article" date="2018" name="BMC Genomics">
        <title>A manually annotated Actinidia chinensis var. chinensis (kiwifruit) genome highlights the challenges associated with draft genomes and gene prediction in plants.</title>
        <authorList>
            <person name="Pilkington S.M."/>
            <person name="Crowhurst R."/>
            <person name="Hilario E."/>
            <person name="Nardozza S."/>
            <person name="Fraser L."/>
            <person name="Peng Y."/>
            <person name="Gunaseelan K."/>
            <person name="Simpson R."/>
            <person name="Tahir J."/>
            <person name="Deroles S.C."/>
            <person name="Templeton K."/>
            <person name="Luo Z."/>
            <person name="Davy M."/>
            <person name="Cheng C."/>
            <person name="McNeilage M."/>
            <person name="Scaglione D."/>
            <person name="Liu Y."/>
            <person name="Zhang Q."/>
            <person name="Datson P."/>
            <person name="De Silva N."/>
            <person name="Gardiner S.E."/>
            <person name="Bassett H."/>
            <person name="Chagne D."/>
            <person name="McCallum J."/>
            <person name="Dzierzon H."/>
            <person name="Deng C."/>
            <person name="Wang Y.Y."/>
            <person name="Barron L."/>
            <person name="Manako K."/>
            <person name="Bowen J."/>
            <person name="Foster T.M."/>
            <person name="Erridge Z.A."/>
            <person name="Tiffin H."/>
            <person name="Waite C.N."/>
            <person name="Davies K.M."/>
            <person name="Grierson E.P."/>
            <person name="Laing W.A."/>
            <person name="Kirk R."/>
            <person name="Chen X."/>
            <person name="Wood M."/>
            <person name="Montefiori M."/>
            <person name="Brummell D.A."/>
            <person name="Schwinn K.E."/>
            <person name="Catanach A."/>
            <person name="Fullerton C."/>
            <person name="Li D."/>
            <person name="Meiyalaghan S."/>
            <person name="Nieuwenhuizen N."/>
            <person name="Read N."/>
            <person name="Prakash R."/>
            <person name="Hunter D."/>
            <person name="Zhang H."/>
            <person name="McKenzie M."/>
            <person name="Knabel M."/>
            <person name="Harris A."/>
            <person name="Allan A.C."/>
            <person name="Gleave A."/>
            <person name="Chen A."/>
            <person name="Janssen B.J."/>
            <person name="Plunkett B."/>
            <person name="Ampomah-Dwamena C."/>
            <person name="Voogd C."/>
            <person name="Leif D."/>
            <person name="Lafferty D."/>
            <person name="Souleyre E.J.F."/>
            <person name="Varkonyi-Gasic E."/>
            <person name="Gambi F."/>
            <person name="Hanley J."/>
            <person name="Yao J.L."/>
            <person name="Cheung J."/>
            <person name="David K.M."/>
            <person name="Warren B."/>
            <person name="Marsh K."/>
            <person name="Snowden K.C."/>
            <person name="Lin-Wang K."/>
            <person name="Brian L."/>
            <person name="Martinez-Sanchez M."/>
            <person name="Wang M."/>
            <person name="Ileperuma N."/>
            <person name="Macnee N."/>
            <person name="Campin R."/>
            <person name="McAtee P."/>
            <person name="Drummond R.S.M."/>
            <person name="Espley R.V."/>
            <person name="Ireland H.S."/>
            <person name="Wu R."/>
            <person name="Atkinson R.G."/>
            <person name="Karunairetnam S."/>
            <person name="Bulley S."/>
            <person name="Chunkath S."/>
            <person name="Hanley Z."/>
            <person name="Storey R."/>
            <person name="Thrimawithana A.H."/>
            <person name="Thomson S."/>
            <person name="David C."/>
            <person name="Testolin R."/>
            <person name="Huang H."/>
            <person name="Hellens R.P."/>
            <person name="Schaffer R.J."/>
        </authorList>
    </citation>
    <scope>NUCLEOTIDE SEQUENCE [LARGE SCALE GENOMIC DNA]</scope>
    <source>
        <strain evidence="5">cv. Red5</strain>
    </source>
</reference>
<dbReference type="Gramene" id="PSS23797">
    <property type="protein sequence ID" value="PSS23797"/>
    <property type="gene ID" value="CEY00_Acc08621"/>
</dbReference>
<dbReference type="GO" id="GO:0009507">
    <property type="term" value="C:chloroplast"/>
    <property type="evidence" value="ECO:0007669"/>
    <property type="project" value="TreeGrafter"/>
</dbReference>
<dbReference type="PANTHER" id="PTHR35731:SF1">
    <property type="entry name" value="8-AMINO-7-OXONONANOATE SYNTHASE"/>
    <property type="match status" value="1"/>
</dbReference>
<reference evidence="4 5" key="1">
    <citation type="submission" date="2017-07" db="EMBL/GenBank/DDBJ databases">
        <title>An improved, manually edited Actinidia chinensis var. chinensis (kiwifruit) genome highlights the challenges associated with draft genomes and gene prediction in plants.</title>
        <authorList>
            <person name="Pilkington S."/>
            <person name="Crowhurst R."/>
            <person name="Hilario E."/>
            <person name="Nardozza S."/>
            <person name="Fraser L."/>
            <person name="Peng Y."/>
            <person name="Gunaseelan K."/>
            <person name="Simpson R."/>
            <person name="Tahir J."/>
            <person name="Deroles S."/>
            <person name="Templeton K."/>
            <person name="Luo Z."/>
            <person name="Davy M."/>
            <person name="Cheng C."/>
            <person name="Mcneilage M."/>
            <person name="Scaglione D."/>
            <person name="Liu Y."/>
            <person name="Zhang Q."/>
            <person name="Datson P."/>
            <person name="De Silva N."/>
            <person name="Gardiner S."/>
            <person name="Bassett H."/>
            <person name="Chagne D."/>
            <person name="Mccallum J."/>
            <person name="Dzierzon H."/>
            <person name="Deng C."/>
            <person name="Wang Y.-Y."/>
            <person name="Barron N."/>
            <person name="Manako K."/>
            <person name="Bowen J."/>
            <person name="Foster T."/>
            <person name="Erridge Z."/>
            <person name="Tiffin H."/>
            <person name="Waite C."/>
            <person name="Davies K."/>
            <person name="Grierson E."/>
            <person name="Laing W."/>
            <person name="Kirk R."/>
            <person name="Chen X."/>
            <person name="Wood M."/>
            <person name="Montefiori M."/>
            <person name="Brummell D."/>
            <person name="Schwinn K."/>
            <person name="Catanach A."/>
            <person name="Fullerton C."/>
            <person name="Li D."/>
            <person name="Meiyalaghan S."/>
            <person name="Nieuwenhuizen N."/>
            <person name="Read N."/>
            <person name="Prakash R."/>
            <person name="Hunter D."/>
            <person name="Zhang H."/>
            <person name="Mckenzie M."/>
            <person name="Knabel M."/>
            <person name="Harris A."/>
            <person name="Allan A."/>
            <person name="Chen A."/>
            <person name="Janssen B."/>
            <person name="Plunkett B."/>
            <person name="Dwamena C."/>
            <person name="Voogd C."/>
            <person name="Leif D."/>
            <person name="Lafferty D."/>
            <person name="Souleyre E."/>
            <person name="Varkonyi-Gasic E."/>
            <person name="Gambi F."/>
            <person name="Hanley J."/>
            <person name="Yao J.-L."/>
            <person name="Cheung J."/>
            <person name="David K."/>
            <person name="Warren B."/>
            <person name="Marsh K."/>
            <person name="Snowden K."/>
            <person name="Lin-Wang K."/>
            <person name="Brian L."/>
            <person name="Martinez-Sanchez M."/>
            <person name="Wang M."/>
            <person name="Ileperuma N."/>
            <person name="Macnee N."/>
            <person name="Campin R."/>
            <person name="Mcatee P."/>
            <person name="Drummond R."/>
            <person name="Espley R."/>
            <person name="Ireland H."/>
            <person name="Wu R."/>
            <person name="Atkinson R."/>
            <person name="Karunairetnam S."/>
            <person name="Bulley S."/>
            <person name="Chunkath S."/>
            <person name="Hanley Z."/>
            <person name="Storey R."/>
            <person name="Thrimawithana A."/>
            <person name="Thomson S."/>
            <person name="David C."/>
            <person name="Testolin R."/>
        </authorList>
    </citation>
    <scope>NUCLEOTIDE SEQUENCE [LARGE SCALE GENOMIC DNA]</scope>
    <source>
        <strain evidence="5">cv. Red5</strain>
        <tissue evidence="4">Young leaf</tissue>
    </source>
</reference>